<organism evidence="1 2">
    <name type="scientific">Cytospora mali</name>
    <name type="common">Apple Valsa canker fungus</name>
    <name type="synonym">Valsa mali</name>
    <dbReference type="NCBI Taxonomy" id="578113"/>
    <lineage>
        <taxon>Eukaryota</taxon>
        <taxon>Fungi</taxon>
        <taxon>Dikarya</taxon>
        <taxon>Ascomycota</taxon>
        <taxon>Pezizomycotina</taxon>
        <taxon>Sordariomycetes</taxon>
        <taxon>Sordariomycetidae</taxon>
        <taxon>Diaporthales</taxon>
        <taxon>Cytosporaceae</taxon>
        <taxon>Cytospora</taxon>
    </lineage>
</organism>
<protein>
    <submittedName>
        <fullName evidence="1">Uncharacterized protein</fullName>
    </submittedName>
</protein>
<dbReference type="AlphaFoldDB" id="A0A194W2S7"/>
<dbReference type="EMBL" id="CM003103">
    <property type="protein sequence ID" value="KUI70764.1"/>
    <property type="molecule type" value="Genomic_DNA"/>
</dbReference>
<proteinExistence type="predicted"/>
<gene>
    <name evidence="1" type="ORF">VM1G_11674</name>
</gene>
<evidence type="ECO:0000313" key="2">
    <source>
        <dbReference type="Proteomes" id="UP000078559"/>
    </source>
</evidence>
<dbReference type="Proteomes" id="UP000078559">
    <property type="component" value="Chromosome 6"/>
</dbReference>
<reference evidence="1" key="1">
    <citation type="submission" date="2014-12" db="EMBL/GenBank/DDBJ databases">
        <title>Genome Sequence of Valsa Canker Pathogens Uncovers a Specific Adaption of Colonization on Woody Bark.</title>
        <authorList>
            <person name="Yin Z."/>
            <person name="Liu H."/>
            <person name="Gao X."/>
            <person name="Li Z."/>
            <person name="Song N."/>
            <person name="Ke X."/>
            <person name="Dai Q."/>
            <person name="Wu Y."/>
            <person name="Sun Y."/>
            <person name="Xu J.-R."/>
            <person name="Kang Z.K."/>
            <person name="Wang L."/>
            <person name="Huang L."/>
        </authorList>
    </citation>
    <scope>NUCLEOTIDE SEQUENCE [LARGE SCALE GENOMIC DNA]</scope>
    <source>
        <strain evidence="1">03-8</strain>
    </source>
</reference>
<name>A0A194W2S7_CYTMA</name>
<keyword evidence="2" id="KW-1185">Reference proteome</keyword>
<accession>A0A194W2S7</accession>
<dbReference type="OrthoDB" id="3882355at2759"/>
<sequence>MDSDLQVILYQSNHPDQPLQRTSSASGRIELQYLVGVLPYSGADTALQAASRLATTPSGEQSISKLLLASICTILYTSGSAAPEQLDQILQKVVRSTNIKYLDKIKRGARVANEIASTWAEKSAEDSDLLCRLDRATQAVLQGVFSYMQAFTSSCIC</sequence>
<evidence type="ECO:0000313" key="1">
    <source>
        <dbReference type="EMBL" id="KUI70764.1"/>
    </source>
</evidence>